<protein>
    <submittedName>
        <fullName evidence="1">Uncharacterized protein</fullName>
    </submittedName>
</protein>
<accession>V4ASR4</accession>
<dbReference type="AlphaFoldDB" id="V4ASR4"/>
<evidence type="ECO:0000313" key="1">
    <source>
        <dbReference type="EMBL" id="ESP00318.1"/>
    </source>
</evidence>
<proteinExistence type="predicted"/>
<dbReference type="CTD" id="20242328"/>
<organism evidence="1 2">
    <name type="scientific">Lottia gigantea</name>
    <name type="common">Giant owl limpet</name>
    <dbReference type="NCBI Taxonomy" id="225164"/>
    <lineage>
        <taxon>Eukaryota</taxon>
        <taxon>Metazoa</taxon>
        <taxon>Spiralia</taxon>
        <taxon>Lophotrochozoa</taxon>
        <taxon>Mollusca</taxon>
        <taxon>Gastropoda</taxon>
        <taxon>Patellogastropoda</taxon>
        <taxon>Lottioidea</taxon>
        <taxon>Lottiidae</taxon>
        <taxon>Lottia</taxon>
    </lineage>
</organism>
<keyword evidence="2" id="KW-1185">Reference proteome</keyword>
<sequence>MRYSCLLNLNVLSNTEGNKCPDEIENVVQTCIEESGMYNLKHTIGSVFIDGRLDTQFCRSGMDIAVTCIENILNFCQDDLEQKRMLNLLVDIDKLRTSFYYFCQNIHVFATNQSCLIGLYQVPVCIDRVTHEQNLQTNSTQPPDVTVMGLMNSLCG</sequence>
<dbReference type="Proteomes" id="UP000030746">
    <property type="component" value="Unassembled WGS sequence"/>
</dbReference>
<dbReference type="HOGENOM" id="CLU_1688719_0_0_1"/>
<dbReference type="OrthoDB" id="6108238at2759"/>
<evidence type="ECO:0000313" key="2">
    <source>
        <dbReference type="Proteomes" id="UP000030746"/>
    </source>
</evidence>
<dbReference type="RefSeq" id="XP_009048998.1">
    <property type="nucleotide sequence ID" value="XM_009050750.1"/>
</dbReference>
<dbReference type="GeneID" id="20242328"/>
<dbReference type="EMBL" id="KB200766">
    <property type="protein sequence ID" value="ESP00318.1"/>
    <property type="molecule type" value="Genomic_DNA"/>
</dbReference>
<gene>
    <name evidence="1" type="ORF">LOTGIDRAFT_173282</name>
</gene>
<reference evidence="1 2" key="1">
    <citation type="journal article" date="2013" name="Nature">
        <title>Insights into bilaterian evolution from three spiralian genomes.</title>
        <authorList>
            <person name="Simakov O."/>
            <person name="Marletaz F."/>
            <person name="Cho S.J."/>
            <person name="Edsinger-Gonzales E."/>
            <person name="Havlak P."/>
            <person name="Hellsten U."/>
            <person name="Kuo D.H."/>
            <person name="Larsson T."/>
            <person name="Lv J."/>
            <person name="Arendt D."/>
            <person name="Savage R."/>
            <person name="Osoegawa K."/>
            <person name="de Jong P."/>
            <person name="Grimwood J."/>
            <person name="Chapman J.A."/>
            <person name="Shapiro H."/>
            <person name="Aerts A."/>
            <person name="Otillar R.P."/>
            <person name="Terry A.Y."/>
            <person name="Boore J.L."/>
            <person name="Grigoriev I.V."/>
            <person name="Lindberg D.R."/>
            <person name="Seaver E.C."/>
            <person name="Weisblat D.A."/>
            <person name="Putnam N.H."/>
            <person name="Rokhsar D.S."/>
        </authorList>
    </citation>
    <scope>NUCLEOTIDE SEQUENCE [LARGE SCALE GENOMIC DNA]</scope>
</reference>
<dbReference type="KEGG" id="lgi:LOTGIDRAFT_173282"/>
<name>V4ASR4_LOTGI</name>